<keyword evidence="9" id="KW-0511">Multifunctional enzyme</keyword>
<organism evidence="14 15">
    <name type="scientific">Pyrrhoderma noxium</name>
    <dbReference type="NCBI Taxonomy" id="2282107"/>
    <lineage>
        <taxon>Eukaryota</taxon>
        <taxon>Fungi</taxon>
        <taxon>Dikarya</taxon>
        <taxon>Basidiomycota</taxon>
        <taxon>Agaricomycotina</taxon>
        <taxon>Agaricomycetes</taxon>
        <taxon>Hymenochaetales</taxon>
        <taxon>Hymenochaetaceae</taxon>
        <taxon>Pyrrhoderma</taxon>
    </lineage>
</organism>
<dbReference type="InterPro" id="IPR036914">
    <property type="entry name" value="MGS-like_dom_sf"/>
</dbReference>
<name>A0A286UKA9_9AGAM</name>
<dbReference type="GO" id="GO:0003937">
    <property type="term" value="F:IMP cyclohydrolase activity"/>
    <property type="evidence" value="ECO:0007669"/>
    <property type="project" value="UniProtKB-EC"/>
</dbReference>
<dbReference type="InterPro" id="IPR011607">
    <property type="entry name" value="MGS-like_dom"/>
</dbReference>
<dbReference type="NCBIfam" id="TIGR00355">
    <property type="entry name" value="purH"/>
    <property type="match status" value="1"/>
</dbReference>
<dbReference type="GO" id="GO:0006189">
    <property type="term" value="P:'de novo' IMP biosynthetic process"/>
    <property type="evidence" value="ECO:0007669"/>
    <property type="project" value="UniProtKB-UniPathway"/>
</dbReference>
<dbReference type="STRING" id="2282107.A0A286UKA9"/>
<dbReference type="SMART" id="SM00798">
    <property type="entry name" value="AICARFT_IMPCHas"/>
    <property type="match status" value="1"/>
</dbReference>
<comment type="pathway">
    <text evidence="3">Purine metabolism; IMP biosynthesis via de novo pathway; 5-formamido-1-(5-phospho-D-ribosyl)imidazole-4-carboxamide from 5-amino-1-(5-phospho-D-ribosyl)imidazole-4-carboxamide (10-formyl THF route): step 1/1.</text>
</comment>
<keyword evidence="5" id="KW-0963">Cytoplasm</keyword>
<dbReference type="Proteomes" id="UP000217199">
    <property type="component" value="Unassembled WGS sequence"/>
</dbReference>
<dbReference type="SUPFAM" id="SSF53927">
    <property type="entry name" value="Cytidine deaminase-like"/>
    <property type="match status" value="1"/>
</dbReference>
<evidence type="ECO:0000256" key="12">
    <source>
        <dbReference type="ARBA" id="ARBA00054363"/>
    </source>
</evidence>
<evidence type="ECO:0000256" key="2">
    <source>
        <dbReference type="ARBA" id="ARBA00004844"/>
    </source>
</evidence>
<evidence type="ECO:0000256" key="7">
    <source>
        <dbReference type="ARBA" id="ARBA00022755"/>
    </source>
</evidence>
<evidence type="ECO:0000256" key="11">
    <source>
        <dbReference type="ARBA" id="ARBA00050687"/>
    </source>
</evidence>
<keyword evidence="15" id="KW-1185">Reference proteome</keyword>
<comment type="function">
    <text evidence="12">Bifunctional enzyme that catalyzes the last two steps of purine biosynthesis. Acts as a transformylase that incorporates a formyl group to the AMP analog AICAR (5-amino-1-(5-phospho-beta-D-ribosyl)imidazole-4-carboxamide) to produce the intermediate formyl-AICAR (FAICAR). Also catalyzes the cyclization of FAICAR to IMP.</text>
</comment>
<dbReference type="PANTHER" id="PTHR11692:SF0">
    <property type="entry name" value="BIFUNCTIONAL PURINE BIOSYNTHESIS PROTEIN ATIC"/>
    <property type="match status" value="1"/>
</dbReference>
<dbReference type="FunCoup" id="A0A286UKA9">
    <property type="interactions" value="641"/>
</dbReference>
<dbReference type="Gene3D" id="3.40.50.1380">
    <property type="entry name" value="Methylglyoxal synthase-like domain"/>
    <property type="match status" value="1"/>
</dbReference>
<dbReference type="InterPro" id="IPR024050">
    <property type="entry name" value="AICAR_Tfase_insert_dom_sf"/>
</dbReference>
<gene>
    <name evidence="14" type="ORF">PNOK_0494400</name>
</gene>
<keyword evidence="6" id="KW-0808">Transferase</keyword>
<evidence type="ECO:0000256" key="4">
    <source>
        <dbReference type="ARBA" id="ARBA00007667"/>
    </source>
</evidence>
<keyword evidence="8" id="KW-0378">Hydrolase</keyword>
<dbReference type="FunFam" id="1.10.287.440:FF:000001">
    <property type="entry name" value="Bifunctional purine biosynthesis protein PURH"/>
    <property type="match status" value="1"/>
</dbReference>
<dbReference type="Pfam" id="PF01808">
    <property type="entry name" value="AICARFT_IMPCHas"/>
    <property type="match status" value="1"/>
</dbReference>
<dbReference type="InterPro" id="IPR016193">
    <property type="entry name" value="Cytidine_deaminase-like"/>
</dbReference>
<dbReference type="UniPathway" id="UPA00074">
    <property type="reaction ID" value="UER00133"/>
</dbReference>
<dbReference type="GO" id="GO:0005829">
    <property type="term" value="C:cytosol"/>
    <property type="evidence" value="ECO:0007669"/>
    <property type="project" value="UniProtKB-SubCell"/>
</dbReference>
<evidence type="ECO:0000256" key="3">
    <source>
        <dbReference type="ARBA" id="ARBA00004954"/>
    </source>
</evidence>
<comment type="catalytic activity">
    <reaction evidence="10">
        <text>(6R)-10-formyltetrahydrofolate + 5-amino-1-(5-phospho-beta-D-ribosyl)imidazole-4-carboxamide = 5-formamido-1-(5-phospho-D-ribosyl)imidazole-4-carboxamide + (6S)-5,6,7,8-tetrahydrofolate</text>
        <dbReference type="Rhea" id="RHEA:22192"/>
        <dbReference type="ChEBI" id="CHEBI:57453"/>
        <dbReference type="ChEBI" id="CHEBI:58467"/>
        <dbReference type="ChEBI" id="CHEBI:58475"/>
        <dbReference type="ChEBI" id="CHEBI:195366"/>
        <dbReference type="EC" id="2.1.2.3"/>
    </reaction>
</comment>
<dbReference type="FunFam" id="3.40.140.20:FF:000003">
    <property type="entry name" value="Bifunctional purine biosynthesis protein"/>
    <property type="match status" value="1"/>
</dbReference>
<accession>A0A286UKA9</accession>
<dbReference type="PANTHER" id="PTHR11692">
    <property type="entry name" value="BIFUNCTIONAL PURINE BIOSYNTHESIS PROTEIN PURH"/>
    <property type="match status" value="1"/>
</dbReference>
<comment type="pathway">
    <text evidence="2">Purine metabolism; IMP biosynthesis via de novo pathway; IMP from 5-formamido-1-(5-phospho-D-ribosyl)imidazole-4-carboxamide: step 1/1.</text>
</comment>
<dbReference type="SMART" id="SM00851">
    <property type="entry name" value="MGS"/>
    <property type="match status" value="1"/>
</dbReference>
<dbReference type="GO" id="GO:0004643">
    <property type="term" value="F:phosphoribosylaminoimidazolecarboxamide formyltransferase activity"/>
    <property type="evidence" value="ECO:0007669"/>
    <property type="project" value="UniProtKB-EC"/>
</dbReference>
<dbReference type="OrthoDB" id="6017153at2759"/>
<dbReference type="AlphaFoldDB" id="A0A286UKA9"/>
<dbReference type="Gene3D" id="1.10.287.440">
    <property type="match status" value="1"/>
</dbReference>
<evidence type="ECO:0000256" key="8">
    <source>
        <dbReference type="ARBA" id="ARBA00022801"/>
    </source>
</evidence>
<evidence type="ECO:0000313" key="15">
    <source>
        <dbReference type="Proteomes" id="UP000217199"/>
    </source>
</evidence>
<dbReference type="InterPro" id="IPR024051">
    <property type="entry name" value="AICAR_Tfase_dup_dom_sf"/>
</dbReference>
<proteinExistence type="inferred from homology"/>
<feature type="domain" description="MGS-like" evidence="13">
    <location>
        <begin position="1"/>
        <end position="145"/>
    </location>
</feature>
<dbReference type="SUPFAM" id="SSF52335">
    <property type="entry name" value="Methylglyoxal synthase-like"/>
    <property type="match status" value="1"/>
</dbReference>
<reference evidence="14 15" key="1">
    <citation type="journal article" date="2017" name="Mol. Ecol.">
        <title>Comparative and population genomic landscape of Phellinus noxius: A hypervariable fungus causing root rot in trees.</title>
        <authorList>
            <person name="Chung C.L."/>
            <person name="Lee T.J."/>
            <person name="Akiba M."/>
            <person name="Lee H.H."/>
            <person name="Kuo T.H."/>
            <person name="Liu D."/>
            <person name="Ke H.M."/>
            <person name="Yokoi T."/>
            <person name="Roa M.B."/>
            <person name="Lu M.J."/>
            <person name="Chang Y.Y."/>
            <person name="Ann P.J."/>
            <person name="Tsai J.N."/>
            <person name="Chen C.Y."/>
            <person name="Tzean S.S."/>
            <person name="Ota Y."/>
            <person name="Hattori T."/>
            <person name="Sahashi N."/>
            <person name="Liou R.F."/>
            <person name="Kikuchi T."/>
            <person name="Tsai I.J."/>
        </authorList>
    </citation>
    <scope>NUCLEOTIDE SEQUENCE [LARGE SCALE GENOMIC DNA]</scope>
    <source>
        <strain evidence="14 15">FFPRI411160</strain>
    </source>
</reference>
<comment type="catalytic activity">
    <reaction evidence="11">
        <text>IMP + H2O = 5-formamido-1-(5-phospho-D-ribosyl)imidazole-4-carboxamide</text>
        <dbReference type="Rhea" id="RHEA:18445"/>
        <dbReference type="ChEBI" id="CHEBI:15377"/>
        <dbReference type="ChEBI" id="CHEBI:58053"/>
        <dbReference type="ChEBI" id="CHEBI:58467"/>
        <dbReference type="EC" id="3.5.4.10"/>
    </reaction>
</comment>
<dbReference type="PROSITE" id="PS51855">
    <property type="entry name" value="MGS"/>
    <property type="match status" value="1"/>
</dbReference>
<keyword evidence="7" id="KW-0658">Purine biosynthesis</keyword>
<evidence type="ECO:0000256" key="10">
    <source>
        <dbReference type="ARBA" id="ARBA00050488"/>
    </source>
</evidence>
<dbReference type="FunFam" id="3.40.50.1380:FF:000003">
    <property type="entry name" value="Bifunctional purine biosynthesis protein"/>
    <property type="match status" value="1"/>
</dbReference>
<protein>
    <submittedName>
        <fullName evidence="14">Bifunctional purine biosynthesis ade10</fullName>
    </submittedName>
</protein>
<dbReference type="InParanoid" id="A0A286UKA9"/>
<comment type="subcellular location">
    <subcellularLocation>
        <location evidence="1">Cytoplasm</location>
        <location evidence="1">Cytosol</location>
    </subcellularLocation>
</comment>
<dbReference type="EMBL" id="NBII01000004">
    <property type="protein sequence ID" value="PAV20010.1"/>
    <property type="molecule type" value="Genomic_DNA"/>
</dbReference>
<dbReference type="PIRSF" id="PIRSF000414">
    <property type="entry name" value="AICARFT_IMPCHas"/>
    <property type="match status" value="1"/>
</dbReference>
<evidence type="ECO:0000259" key="13">
    <source>
        <dbReference type="PROSITE" id="PS51855"/>
    </source>
</evidence>
<comment type="similarity">
    <text evidence="4">Belongs to the PurH family.</text>
</comment>
<dbReference type="InterPro" id="IPR002695">
    <property type="entry name" value="PurH-like"/>
</dbReference>
<comment type="caution">
    <text evidence="14">The sequence shown here is derived from an EMBL/GenBank/DDBJ whole genome shotgun (WGS) entry which is preliminary data.</text>
</comment>
<evidence type="ECO:0000256" key="9">
    <source>
        <dbReference type="ARBA" id="ARBA00023268"/>
    </source>
</evidence>
<dbReference type="NCBIfam" id="NF005492">
    <property type="entry name" value="PRK07106.1"/>
    <property type="match status" value="1"/>
</dbReference>
<sequence>MAPPIALLSVYDKTDLLSLAEGLHKAGVQLLGSGGTAKKIREAGIPIKDVSDITKAPEMLGGRVKTLHPAVHGGILARNIASDEADLAAQSIDPISIVVCNLYPFEDTIAAPNCTLPTAIEEIDIGGVTLLRAAAKNHARVSILSDPRDYASFLSAWTAGQVQGDEGLALRSRLALKAFEATAKYDEAISGYFREKYATPGEGLVGPVERIPLRYGANPHQGQAQAYVKGGELPFKALVGSPGYINLLDALNSYALVSELQEALNLPAAASFKHVSPAGAAVGIELNDVEKQVYGVDDLKEPLTPLACAYARARGADRMSSFGDFIALSAPCDLATARIISREVSDGVIAPGYSPEALEVLKKKKAGKYCVLQIDPSYKPASVETRQVFGIYLQQQRNDAKIGPDLFTNIVTQNKELPKAAVTDLIVATLALKYTQSNSVAYALRGAIVGLGAGQQSRIHCTRLAGTKADLWWLRHHPRVLSLPFKAGVKRAEKANAIDLFVGGELLEGGEREQWESLFTEVPAALTDEERKEHMKGLEGVACSSDAFFPFPDNVHRARRSGVKYLAAPSGSVMDAECIKAADEHGIIFAHTNLRLFHH</sequence>
<dbReference type="HAMAP" id="MF_00139">
    <property type="entry name" value="PurH"/>
    <property type="match status" value="1"/>
</dbReference>
<dbReference type="Gene3D" id="3.40.140.20">
    <property type="match status" value="2"/>
</dbReference>
<evidence type="ECO:0000256" key="1">
    <source>
        <dbReference type="ARBA" id="ARBA00004514"/>
    </source>
</evidence>
<dbReference type="CDD" id="cd01421">
    <property type="entry name" value="IMPCH"/>
    <property type="match status" value="1"/>
</dbReference>
<evidence type="ECO:0000256" key="6">
    <source>
        <dbReference type="ARBA" id="ARBA00022679"/>
    </source>
</evidence>
<dbReference type="Pfam" id="PF02142">
    <property type="entry name" value="MGS"/>
    <property type="match status" value="1"/>
</dbReference>
<evidence type="ECO:0000256" key="5">
    <source>
        <dbReference type="ARBA" id="ARBA00022490"/>
    </source>
</evidence>
<evidence type="ECO:0000313" key="14">
    <source>
        <dbReference type="EMBL" id="PAV20010.1"/>
    </source>
</evidence>